<comment type="function">
    <text evidence="11">Glucanases possibly play a role in cell expansion during growth, in cell-cell fusion during mating, and in spore release during sporulation.</text>
</comment>
<dbReference type="FunFam" id="3.20.20.80:FF:000111">
    <property type="entry name" value="Soluble cell wall protein"/>
    <property type="match status" value="1"/>
</dbReference>
<dbReference type="GO" id="GO:0009986">
    <property type="term" value="C:cell surface"/>
    <property type="evidence" value="ECO:0007669"/>
    <property type="project" value="TreeGrafter"/>
</dbReference>
<dbReference type="Pfam" id="PF00332">
    <property type="entry name" value="Glyco_hydro_17"/>
    <property type="match status" value="1"/>
</dbReference>
<name>A0A061AZ34_CYBFA</name>
<evidence type="ECO:0000256" key="6">
    <source>
        <dbReference type="ARBA" id="ARBA00022729"/>
    </source>
</evidence>
<evidence type="ECO:0000256" key="4">
    <source>
        <dbReference type="ARBA" id="ARBA00022525"/>
    </source>
</evidence>
<evidence type="ECO:0000256" key="8">
    <source>
        <dbReference type="ARBA" id="ARBA00023180"/>
    </source>
</evidence>
<dbReference type="InterPro" id="IPR017853">
    <property type="entry name" value="GH"/>
</dbReference>
<evidence type="ECO:0000256" key="10">
    <source>
        <dbReference type="ARBA" id="ARBA00023316"/>
    </source>
</evidence>
<dbReference type="PhylomeDB" id="A0A061AZ34"/>
<keyword evidence="9" id="KW-0326">Glycosidase</keyword>
<evidence type="ECO:0000256" key="12">
    <source>
        <dbReference type="RuleBase" id="RU004335"/>
    </source>
</evidence>
<comment type="similarity">
    <text evidence="2 12">Belongs to the glycosyl hydrolase 17 family.</text>
</comment>
<proteinExistence type="inferred from homology"/>
<evidence type="ECO:0000256" key="9">
    <source>
        <dbReference type="ARBA" id="ARBA00023295"/>
    </source>
</evidence>
<organism evidence="14">
    <name type="scientific">Cyberlindnera fabianii</name>
    <name type="common">Yeast</name>
    <name type="synonym">Hansenula fabianii</name>
    <dbReference type="NCBI Taxonomy" id="36022"/>
    <lineage>
        <taxon>Eukaryota</taxon>
        <taxon>Fungi</taxon>
        <taxon>Dikarya</taxon>
        <taxon>Ascomycota</taxon>
        <taxon>Saccharomycotina</taxon>
        <taxon>Saccharomycetes</taxon>
        <taxon>Phaffomycetales</taxon>
        <taxon>Phaffomycetaceae</taxon>
        <taxon>Cyberlindnera</taxon>
    </lineage>
</organism>
<evidence type="ECO:0000256" key="3">
    <source>
        <dbReference type="ARBA" id="ARBA00022512"/>
    </source>
</evidence>
<gene>
    <name evidence="14" type="ORF">CYFA0S_09e04434g</name>
</gene>
<dbReference type="VEuPathDB" id="FungiDB:BON22_2747"/>
<dbReference type="Gene3D" id="3.20.20.80">
    <property type="entry name" value="Glycosidases"/>
    <property type="match status" value="1"/>
</dbReference>
<dbReference type="GO" id="GO:0005975">
    <property type="term" value="P:carbohydrate metabolic process"/>
    <property type="evidence" value="ECO:0007669"/>
    <property type="project" value="InterPro"/>
</dbReference>
<keyword evidence="4" id="KW-0964">Secreted</keyword>
<dbReference type="OrthoDB" id="941679at2759"/>
<accession>A0A061AZ34</accession>
<keyword evidence="8" id="KW-0325">Glycoprotein</keyword>
<sequence length="386" mass="40175">MLFSKLFTAAMVGAAAAAPAGHVHNQHKRGLVVVTETQVVYVTADVNQVVAGESTTQTFSTLNTNLASQSSQSTTVTLQGQAVGASTYSYSAPETTGNADTTSVATVQTTASTSSSSTSAAATTTDSSSGDFTGGSKGVTYSPYTSSGNCKSLSEVQSDLAKLTDYEIIRLYGVDCNQVENVFQAKADGQKLFLGIFFMDQIEAGVKQIASAVESYGSWDDVYTVSVGNELVNGGAASVSQVAGYVSTARSALKSAGYSGPVVSVDTHIATINNPGLCDISDYVAINAHAYFDYNTEAADAGEWLLLQIQRVWTACGGSKSVLVTETGWPHQGDTYGKAVASPEAQASALSSIKASCGSSAILFNAFDDLWKADGAQNCEKYWGIY</sequence>
<feature type="chain" id="PRO_5001594316" evidence="13">
    <location>
        <begin position="18"/>
        <end position="386"/>
    </location>
</feature>
<evidence type="ECO:0000256" key="5">
    <source>
        <dbReference type="ARBA" id="ARBA00022685"/>
    </source>
</evidence>
<dbReference type="SUPFAM" id="SSF51445">
    <property type="entry name" value="(Trans)glycosidases"/>
    <property type="match status" value="1"/>
</dbReference>
<dbReference type="EMBL" id="LK052894">
    <property type="protein sequence ID" value="CDR42477.1"/>
    <property type="molecule type" value="Genomic_DNA"/>
</dbReference>
<dbReference type="PANTHER" id="PTHR16631">
    <property type="entry name" value="GLUCAN 1,3-BETA-GLUCOSIDASE"/>
    <property type="match status" value="1"/>
</dbReference>
<evidence type="ECO:0000313" key="14">
    <source>
        <dbReference type="EMBL" id="CDR42477.1"/>
    </source>
</evidence>
<keyword evidence="6 13" id="KW-0732">Signal</keyword>
<dbReference type="GO" id="GO:0000747">
    <property type="term" value="P:conjugation with cellular fusion"/>
    <property type="evidence" value="ECO:0007669"/>
    <property type="project" value="UniProtKB-ARBA"/>
</dbReference>
<dbReference type="PANTHER" id="PTHR16631:SF14">
    <property type="entry name" value="FAMILY 17 GLUCOSIDASE SCW10-RELATED"/>
    <property type="match status" value="1"/>
</dbReference>
<keyword evidence="5" id="KW-0165">Cleavage on pair of basic residues</keyword>
<dbReference type="GO" id="GO:0005576">
    <property type="term" value="C:extracellular region"/>
    <property type="evidence" value="ECO:0007669"/>
    <property type="project" value="TreeGrafter"/>
</dbReference>
<evidence type="ECO:0000256" key="1">
    <source>
        <dbReference type="ARBA" id="ARBA00004191"/>
    </source>
</evidence>
<reference evidence="14" key="1">
    <citation type="journal article" date="2014" name="Genome Announc.">
        <title>Genome sequence of the yeast Cyberlindnera fabianii (Hansenula fabianii).</title>
        <authorList>
            <person name="Freel K.C."/>
            <person name="Sarilar V."/>
            <person name="Neuveglise C."/>
            <person name="Devillers H."/>
            <person name="Friedrich A."/>
            <person name="Schacherer J."/>
        </authorList>
    </citation>
    <scope>NUCLEOTIDE SEQUENCE</scope>
    <source>
        <strain evidence="14">YJS4271</strain>
    </source>
</reference>
<evidence type="ECO:0000256" key="7">
    <source>
        <dbReference type="ARBA" id="ARBA00022801"/>
    </source>
</evidence>
<dbReference type="InterPro" id="IPR000490">
    <property type="entry name" value="Glyco_hydro_17"/>
</dbReference>
<evidence type="ECO:0000256" key="2">
    <source>
        <dbReference type="ARBA" id="ARBA00008773"/>
    </source>
</evidence>
<keyword evidence="7" id="KW-0378">Hydrolase</keyword>
<evidence type="ECO:0000256" key="13">
    <source>
        <dbReference type="SAM" id="SignalP"/>
    </source>
</evidence>
<dbReference type="GO" id="GO:0009277">
    <property type="term" value="C:fungal-type cell wall"/>
    <property type="evidence" value="ECO:0007669"/>
    <property type="project" value="TreeGrafter"/>
</dbReference>
<comment type="subcellular location">
    <subcellularLocation>
        <location evidence="1">Secreted</location>
        <location evidence="1">Cell wall</location>
    </subcellularLocation>
</comment>
<keyword evidence="3" id="KW-0134">Cell wall</keyword>
<dbReference type="GO" id="GO:0071555">
    <property type="term" value="P:cell wall organization"/>
    <property type="evidence" value="ECO:0007669"/>
    <property type="project" value="UniProtKB-KW"/>
</dbReference>
<evidence type="ECO:0000256" key="11">
    <source>
        <dbReference type="ARBA" id="ARBA00056660"/>
    </source>
</evidence>
<dbReference type="GO" id="GO:0042973">
    <property type="term" value="F:glucan endo-1,3-beta-D-glucosidase activity"/>
    <property type="evidence" value="ECO:0007669"/>
    <property type="project" value="TreeGrafter"/>
</dbReference>
<dbReference type="InterPro" id="IPR050732">
    <property type="entry name" value="Beta-glucan_modifiers"/>
</dbReference>
<keyword evidence="10" id="KW-0961">Cell wall biogenesis/degradation</keyword>
<protein>
    <submittedName>
        <fullName evidence="14">CYFA0S09e04434g1_1</fullName>
    </submittedName>
</protein>
<feature type="signal peptide" evidence="13">
    <location>
        <begin position="1"/>
        <end position="17"/>
    </location>
</feature>
<dbReference type="AlphaFoldDB" id="A0A061AZ34"/>